<sequence length="997" mass="104840">MKKKSFYFAIIIWGIFLLFPFAARAFSGGSGTSGSPWQITTVADLAEVANYNGTSSSGKYFILTNDIDLNIAPYNSSPGWIGIGNLSLRFQGTFDGDSHVISNLFISTSTQYTGLFGYVQNATIKNLGVTNANVTSSHATASAGILIGGGTVTSTNNYSTGVVSSTYSAGGLIGTFAGGTVSTSYSLATVYGNGLGVGGLFGNVSAGRIYNSYATGTVIGYQRMGGFAGSISGSAFVSSSYATGNLNGNNGVGGFVGHIYQAYVYNSYATGNVTSSGSWNGGFFGFSQGVALSSGTHVSSSYATGNVYGSSACGGFGGYNEYLSIQDSYATGRVACSSSSGGLLGSVWGTSLRNVYSVGVVTNTGATIGGLLGTNPGGGLTTSSVYWDTQTSGKSSSAGGATGKTTAQMQDQSTFTGWDFTNIWNIDGVNNSGYPYLRIQSVSDVTSPSLSSFFPSDNATTTSSTVNLVLNFNESVVVSSSGSIIIYNSGGSIFESIVASSSQVTGSGSAIIIINPSSSLTSEASYYVLISSTAFSDASGNAYAGITSTTYWNFTIADEANPVVSSTFPSDGDNDVTTTANLVINFNEAVSAQTGNIIIYKSSDDSIFETISVTSSQVTGTGTTQIIINPSSDFVYATSYYIFIDATAFDDINGNSYAGILNSSTWNFTIMNDDSVSLSPDSSTPAAIAIIFSAPAVGNANTEKYIPMYESAQIGSVSSEGVNLLAYIGSQAMFNVLVSKTNNAQEHELKIDNLDTLYKKVLFTISSEPQQFELDLGGSAEVDLDGDSVKDIRVVFADVWINRVEVTVSSLLDKGNVSVDIDSDESCSNLFVRDLKIGMSGEDVKNLQKYLNKNGFVVAQSGYGSAGKESDYFGIKTKQALMQLQQSKEIIVVKYGDFDVNTRQQLGCMAETKKESFLFTKDLKYGMYDEDVKYLQIFLNNSGFNVSETGPGSKGEETMYFGSGTKEALINFQKSYKIFPAKGYFGSMTKEIANKID</sequence>
<dbReference type="InterPro" id="IPR032812">
    <property type="entry name" value="SbsA_Ig"/>
</dbReference>
<feature type="domain" description="GLUG" evidence="3">
    <location>
        <begin position="248"/>
        <end position="274"/>
    </location>
</feature>
<dbReference type="Pfam" id="PF01471">
    <property type="entry name" value="PG_binding_1"/>
    <property type="match status" value="2"/>
</dbReference>
<evidence type="ECO:0000313" key="6">
    <source>
        <dbReference type="Proteomes" id="UP000176634"/>
    </source>
</evidence>
<dbReference type="Gene3D" id="2.160.20.110">
    <property type="match status" value="2"/>
</dbReference>
<evidence type="ECO:0000313" key="5">
    <source>
        <dbReference type="EMBL" id="OGH92076.1"/>
    </source>
</evidence>
<reference evidence="5 6" key="1">
    <citation type="journal article" date="2016" name="Nat. Commun.">
        <title>Thousands of microbial genomes shed light on interconnected biogeochemical processes in an aquifer system.</title>
        <authorList>
            <person name="Anantharaman K."/>
            <person name="Brown C.T."/>
            <person name="Hug L.A."/>
            <person name="Sharon I."/>
            <person name="Castelle C.J."/>
            <person name="Probst A.J."/>
            <person name="Thomas B.C."/>
            <person name="Singh A."/>
            <person name="Wilkins M.J."/>
            <person name="Karaoz U."/>
            <person name="Brodie E.L."/>
            <person name="Williams K.H."/>
            <person name="Hubbard S.S."/>
            <person name="Banfield J.F."/>
        </authorList>
    </citation>
    <scope>NUCLEOTIDE SEQUENCE [LARGE SCALE GENOMIC DNA]</scope>
</reference>
<feature type="domain" description="Peptidoglycan binding-like" evidence="2">
    <location>
        <begin position="840"/>
        <end position="888"/>
    </location>
</feature>
<dbReference type="InterPro" id="IPR011493">
    <property type="entry name" value="GLUG"/>
</dbReference>
<feature type="domain" description="Peptidoglycan binding-like" evidence="2">
    <location>
        <begin position="929"/>
        <end position="978"/>
    </location>
</feature>
<evidence type="ECO:0008006" key="7">
    <source>
        <dbReference type="Google" id="ProtNLM"/>
    </source>
</evidence>
<protein>
    <recommendedName>
        <fullName evidence="7">Peptidoglycan binding-like domain-containing protein</fullName>
    </recommendedName>
</protein>
<dbReference type="InterPro" id="IPR036366">
    <property type="entry name" value="PGBDSf"/>
</dbReference>
<dbReference type="STRING" id="1798705.A2563_00605"/>
<dbReference type="Pfam" id="PF07581">
    <property type="entry name" value="Glug"/>
    <property type="match status" value="1"/>
</dbReference>
<dbReference type="Gene3D" id="1.10.101.10">
    <property type="entry name" value="PGBD-like superfamily/PGBD"/>
    <property type="match status" value="2"/>
</dbReference>
<feature type="domain" description="SbsA Ig-like" evidence="4">
    <location>
        <begin position="558"/>
        <end position="669"/>
    </location>
</feature>
<proteinExistence type="predicted"/>
<evidence type="ECO:0000259" key="4">
    <source>
        <dbReference type="Pfam" id="PF13205"/>
    </source>
</evidence>
<dbReference type="EMBL" id="MFRA01000008">
    <property type="protein sequence ID" value="OGH92076.1"/>
    <property type="molecule type" value="Genomic_DNA"/>
</dbReference>
<dbReference type="Pfam" id="PF13205">
    <property type="entry name" value="Big_5"/>
    <property type="match status" value="2"/>
</dbReference>
<dbReference type="Proteomes" id="UP000176634">
    <property type="component" value="Unassembled WGS sequence"/>
</dbReference>
<evidence type="ECO:0000259" key="3">
    <source>
        <dbReference type="Pfam" id="PF07581"/>
    </source>
</evidence>
<accession>A0A1F6P7D2</accession>
<feature type="domain" description="SbsA Ig-like" evidence="4">
    <location>
        <begin position="444"/>
        <end position="555"/>
    </location>
</feature>
<dbReference type="InterPro" id="IPR002477">
    <property type="entry name" value="Peptidoglycan-bd-like"/>
</dbReference>
<dbReference type="AlphaFoldDB" id="A0A1F6P7D2"/>
<name>A0A1F6P7D2_9BACT</name>
<evidence type="ECO:0000256" key="1">
    <source>
        <dbReference type="ARBA" id="ARBA00022729"/>
    </source>
</evidence>
<evidence type="ECO:0000259" key="2">
    <source>
        <dbReference type="Pfam" id="PF01471"/>
    </source>
</evidence>
<dbReference type="SUPFAM" id="SSF47090">
    <property type="entry name" value="PGBD-like"/>
    <property type="match status" value="2"/>
</dbReference>
<dbReference type="InterPro" id="IPR036365">
    <property type="entry name" value="PGBD-like_sf"/>
</dbReference>
<keyword evidence="1" id="KW-0732">Signal</keyword>
<organism evidence="5 6">
    <name type="scientific">Candidatus Magasanikbacteria bacterium RIFOXYD1_FULL_40_23</name>
    <dbReference type="NCBI Taxonomy" id="1798705"/>
    <lineage>
        <taxon>Bacteria</taxon>
        <taxon>Candidatus Magasanikiibacteriota</taxon>
    </lineage>
</organism>
<gene>
    <name evidence="5" type="ORF">A2563_00605</name>
</gene>
<comment type="caution">
    <text evidence="5">The sequence shown here is derived from an EMBL/GenBank/DDBJ whole genome shotgun (WGS) entry which is preliminary data.</text>
</comment>